<feature type="compositionally biased region" description="Basic and acidic residues" evidence="1">
    <location>
        <begin position="42"/>
        <end position="56"/>
    </location>
</feature>
<proteinExistence type="predicted"/>
<dbReference type="GeneID" id="28735743"/>
<feature type="compositionally biased region" description="Low complexity" evidence="1">
    <location>
        <begin position="552"/>
        <end position="571"/>
    </location>
</feature>
<dbReference type="STRING" id="1664694.A0A0N0NI35"/>
<dbReference type="EMBL" id="LFJN01000042">
    <property type="protein sequence ID" value="KPI35268.1"/>
    <property type="molecule type" value="Genomic_DNA"/>
</dbReference>
<feature type="region of interest" description="Disordered" evidence="1">
    <location>
        <begin position="681"/>
        <end position="756"/>
    </location>
</feature>
<feature type="region of interest" description="Disordered" evidence="1">
    <location>
        <begin position="1"/>
        <end position="113"/>
    </location>
</feature>
<protein>
    <submittedName>
        <fullName evidence="2">Uncharacterized protein</fullName>
    </submittedName>
</protein>
<sequence>MAGAGPGIASSLMVQAPPRPATSQRNEPSSSSTETKQVNIAVHDEKSKPGPSDRRKQPTPQTTKPSKPKPRFFSRAVRNSANQGENKTSGFGKNRRIDITQSSWNARADGKDRETVTLNIKSENEKAQSRRSFRWVHHERETTAVSFAEFQKHVEETEGLEPEELAVATKCLEEVRRQRKISVRGRYFEETVHKSETKHTVIEEHVPVRATFISIPLFALLEGSDDITTANTYPSSKVVRGSDEHPLRTLLQHTNHLAIDDERDRSQVITRLPRASGGKKAYIHVPEFWALVVNMYTCITCSVLSVQELCGDNILLRSPTLSPGDLLNKGKDTRTFVKYTDRRGRLFDLECRKFHTLIDYVSSIEMPQDEVRRLIMAEKLSRDDSEYKLVDLRFQPVDKSRWIDIVDSMFTSAEFVHLRLTRQVAGDSLNLDFAQRQHHNFRVRTFVWTALKLCLEVMKKKRLDALRARKPTDKLQERIDSLGRRIRRLQRIRMASRFMLYAARFHLTMPEVVTSLDHAVSLEERLTGRQHRHRRSSGQRHGLTQFLHHSRPSSPSDSVSSIGPRSSSPVGLSRQAQEPPRIIIQSEDDSPGQVHSPMVSFSQPDTRDPIAEGSGRQYVSTVVAEPAQAESALDLESNLLPAAIPSPKRASTAIFGEPLPPLSTAFRPSLESTERFPTMVRRHSTYSSSGSSITLFDPSPLRRPLRTDGDAALRVPPRSSDGGPRPILWRQLTSSGTVPRIEHTARPPLVAHDKSIDDADLDQDMSEQAKRRISGHLQLHPFFKWQQDDQLGSDQGRTERLKPTRSADQASLSRHGPHDDVESVLERVDALLNQEATYKAQHLDMNKLDYLQVPSSSFDEVCRRLNVERDNLETLRQNPSPASEADSSLHEKKVELFLSTYGILSCFIGPSPQESVVVSKLYGILFEICNLSTKESRPTTITHRHEVKFIHAAAEYMPKLEVHVSDLLKSARPDSGDDETAVGYKLCPPIVYAFANIIIHLLCVWRAVTTFTIEAPSIEEVKSQTYKHLVEADLTFLRLRAHAEAEHDHFAWTESLKTADTLVALLVENALDIADGEPEPASELQGDAAISPRFDLRHVYSLYTAECIVRAKRHASARIYKDVKYLIEEINAIRSILIHQRIVFEGLFKKRESSLQALDIRVRDRARQHLIETEKHFEKLLEHANQTADWNQHFINVRGEDNNKAITVFSEYSNRLSTFLRTRRVHRQPVQELFAAIWY</sequence>
<feature type="compositionally biased region" description="Polar residues" evidence="1">
    <location>
        <begin position="21"/>
        <end position="38"/>
    </location>
</feature>
<evidence type="ECO:0000313" key="3">
    <source>
        <dbReference type="Proteomes" id="UP000038010"/>
    </source>
</evidence>
<dbReference type="VEuPathDB" id="FungiDB:AB675_3782"/>
<dbReference type="RefSeq" id="XP_017995231.1">
    <property type="nucleotide sequence ID" value="XM_018143863.1"/>
</dbReference>
<name>A0A0N0NI35_9EURO</name>
<evidence type="ECO:0000256" key="1">
    <source>
        <dbReference type="SAM" id="MobiDB-lite"/>
    </source>
</evidence>
<feature type="compositionally biased region" description="Basic and acidic residues" evidence="1">
    <location>
        <begin position="740"/>
        <end position="756"/>
    </location>
</feature>
<gene>
    <name evidence="2" type="ORF">AB675_3782</name>
</gene>
<keyword evidence="3" id="KW-1185">Reference proteome</keyword>
<evidence type="ECO:0000313" key="2">
    <source>
        <dbReference type="EMBL" id="KPI35268.1"/>
    </source>
</evidence>
<dbReference type="Proteomes" id="UP000038010">
    <property type="component" value="Unassembled WGS sequence"/>
</dbReference>
<feature type="compositionally biased region" description="Basic residues" evidence="1">
    <location>
        <begin position="528"/>
        <end position="538"/>
    </location>
</feature>
<feature type="region of interest" description="Disordered" evidence="1">
    <location>
        <begin position="525"/>
        <end position="614"/>
    </location>
</feature>
<comment type="caution">
    <text evidence="2">The sequence shown here is derived from an EMBL/GenBank/DDBJ whole genome shotgun (WGS) entry which is preliminary data.</text>
</comment>
<feature type="region of interest" description="Disordered" evidence="1">
    <location>
        <begin position="787"/>
        <end position="820"/>
    </location>
</feature>
<feature type="compositionally biased region" description="Polar residues" evidence="1">
    <location>
        <begin position="77"/>
        <end position="91"/>
    </location>
</feature>
<organism evidence="2 3">
    <name type="scientific">Cyphellophora attinorum</name>
    <dbReference type="NCBI Taxonomy" id="1664694"/>
    <lineage>
        <taxon>Eukaryota</taxon>
        <taxon>Fungi</taxon>
        <taxon>Dikarya</taxon>
        <taxon>Ascomycota</taxon>
        <taxon>Pezizomycotina</taxon>
        <taxon>Eurotiomycetes</taxon>
        <taxon>Chaetothyriomycetidae</taxon>
        <taxon>Chaetothyriales</taxon>
        <taxon>Cyphellophoraceae</taxon>
        <taxon>Cyphellophora</taxon>
    </lineage>
</organism>
<dbReference type="AlphaFoldDB" id="A0A0N0NI35"/>
<dbReference type="OrthoDB" id="5430750at2759"/>
<reference evidence="2 3" key="1">
    <citation type="submission" date="2015-06" db="EMBL/GenBank/DDBJ databases">
        <title>Draft genome of the ant-associated black yeast Phialophora attae CBS 131958.</title>
        <authorList>
            <person name="Moreno L.F."/>
            <person name="Stielow B.J."/>
            <person name="de Hoog S."/>
            <person name="Vicente V.A."/>
            <person name="Weiss V.A."/>
            <person name="de Vries M."/>
            <person name="Cruz L.M."/>
            <person name="Souza E.M."/>
        </authorList>
    </citation>
    <scope>NUCLEOTIDE SEQUENCE [LARGE SCALE GENOMIC DNA]</scope>
    <source>
        <strain evidence="2 3">CBS 131958</strain>
    </source>
</reference>
<accession>A0A0N0NI35</accession>